<dbReference type="InterPro" id="IPR006035">
    <property type="entry name" value="Ureohydrolase"/>
</dbReference>
<dbReference type="GO" id="GO:0030145">
    <property type="term" value="F:manganese ion binding"/>
    <property type="evidence" value="ECO:0007669"/>
    <property type="project" value="TreeGrafter"/>
</dbReference>
<keyword evidence="6" id="KW-1185">Reference proteome</keyword>
<dbReference type="GO" id="GO:0004053">
    <property type="term" value="F:arginase activity"/>
    <property type="evidence" value="ECO:0007669"/>
    <property type="project" value="TreeGrafter"/>
</dbReference>
<protein>
    <recommendedName>
        <fullName evidence="7">Arginase</fullName>
    </recommendedName>
</protein>
<dbReference type="PRINTS" id="PR00116">
    <property type="entry name" value="ARGINASE"/>
</dbReference>
<evidence type="ECO:0000256" key="2">
    <source>
        <dbReference type="ARBA" id="ARBA00022801"/>
    </source>
</evidence>
<evidence type="ECO:0000313" key="5">
    <source>
        <dbReference type="EMBL" id="KPV54205.1"/>
    </source>
</evidence>
<evidence type="ECO:0000256" key="4">
    <source>
        <dbReference type="PROSITE-ProRule" id="PRU00742"/>
    </source>
</evidence>
<evidence type="ECO:0000256" key="1">
    <source>
        <dbReference type="ARBA" id="ARBA00022723"/>
    </source>
</evidence>
<keyword evidence="1" id="KW-0479">Metal-binding</keyword>
<accession>A0A0N8PT08</accession>
<reference evidence="5 6" key="1">
    <citation type="submission" date="2015-09" db="EMBL/GenBank/DDBJ databases">
        <title>Draft genome sequence of Kouleothrix aurantiaca JCM 19913.</title>
        <authorList>
            <person name="Hemp J."/>
        </authorList>
    </citation>
    <scope>NUCLEOTIDE SEQUENCE [LARGE SCALE GENOMIC DNA]</scope>
    <source>
        <strain evidence="5 6">COM-B</strain>
    </source>
</reference>
<evidence type="ECO:0000256" key="3">
    <source>
        <dbReference type="ARBA" id="ARBA00023211"/>
    </source>
</evidence>
<dbReference type="SUPFAM" id="SSF52768">
    <property type="entry name" value="Arginase/deacetylase"/>
    <property type="match status" value="1"/>
</dbReference>
<organism evidence="5 6">
    <name type="scientific">Kouleothrix aurantiaca</name>
    <dbReference type="NCBI Taxonomy" id="186479"/>
    <lineage>
        <taxon>Bacteria</taxon>
        <taxon>Bacillati</taxon>
        <taxon>Chloroflexota</taxon>
        <taxon>Chloroflexia</taxon>
        <taxon>Chloroflexales</taxon>
        <taxon>Roseiflexineae</taxon>
        <taxon>Roseiflexaceae</taxon>
        <taxon>Kouleothrix</taxon>
    </lineage>
</organism>
<dbReference type="InterPro" id="IPR023696">
    <property type="entry name" value="Ureohydrolase_dom_sf"/>
</dbReference>
<keyword evidence="3" id="KW-0464">Manganese</keyword>
<dbReference type="Gene3D" id="3.40.800.10">
    <property type="entry name" value="Ureohydrolase domain"/>
    <property type="match status" value="1"/>
</dbReference>
<gene>
    <name evidence="5" type="ORF">SE17_05115</name>
</gene>
<dbReference type="GO" id="GO:0005737">
    <property type="term" value="C:cytoplasm"/>
    <property type="evidence" value="ECO:0007669"/>
    <property type="project" value="TreeGrafter"/>
</dbReference>
<sequence>RAAGNLAPGDGGHVAGLGARDLDPLEAEALRESRVTVLSSDALMQGVGALAEARDVLAGAAQLYLHIDIDVLDQAVAPGVDFPTSGGLSVAQLAEVARGVAGLGKLAAVSLTAVNPEKDVEGRTARAALDVLAAVFAPEAR</sequence>
<dbReference type="EMBL" id="LJCR01000093">
    <property type="protein sequence ID" value="KPV54205.1"/>
    <property type="molecule type" value="Genomic_DNA"/>
</dbReference>
<dbReference type="PROSITE" id="PS51409">
    <property type="entry name" value="ARGINASE_2"/>
    <property type="match status" value="1"/>
</dbReference>
<dbReference type="PANTHER" id="PTHR43782">
    <property type="entry name" value="ARGINASE"/>
    <property type="match status" value="1"/>
</dbReference>
<evidence type="ECO:0000313" key="6">
    <source>
        <dbReference type="Proteomes" id="UP000050509"/>
    </source>
</evidence>
<dbReference type="Pfam" id="PF00491">
    <property type="entry name" value="Arginase"/>
    <property type="match status" value="1"/>
</dbReference>
<dbReference type="PANTHER" id="PTHR43782:SF3">
    <property type="entry name" value="ARGINASE"/>
    <property type="match status" value="1"/>
</dbReference>
<dbReference type="Proteomes" id="UP000050509">
    <property type="component" value="Unassembled WGS sequence"/>
</dbReference>
<proteinExistence type="inferred from homology"/>
<name>A0A0N8PT08_9CHLR</name>
<evidence type="ECO:0008006" key="7">
    <source>
        <dbReference type="Google" id="ProtNLM"/>
    </source>
</evidence>
<feature type="non-terminal residue" evidence="5">
    <location>
        <position position="1"/>
    </location>
</feature>
<keyword evidence="2" id="KW-0378">Hydrolase</keyword>
<comment type="caution">
    <text evidence="5">The sequence shown here is derived from an EMBL/GenBank/DDBJ whole genome shotgun (WGS) entry which is preliminary data.</text>
</comment>
<dbReference type="AlphaFoldDB" id="A0A0N8PT08"/>
<comment type="similarity">
    <text evidence="4">Belongs to the arginase family.</text>
</comment>